<evidence type="ECO:0000313" key="2">
    <source>
        <dbReference type="Proteomes" id="UP001597400"/>
    </source>
</evidence>
<organism evidence="1 2">
    <name type="scientific">Sphingomonas arantia</name>
    <dbReference type="NCBI Taxonomy" id="1460676"/>
    <lineage>
        <taxon>Bacteria</taxon>
        <taxon>Pseudomonadati</taxon>
        <taxon>Pseudomonadota</taxon>
        <taxon>Alphaproteobacteria</taxon>
        <taxon>Sphingomonadales</taxon>
        <taxon>Sphingomonadaceae</taxon>
        <taxon>Sphingomonas</taxon>
    </lineage>
</organism>
<protein>
    <recommendedName>
        <fullName evidence="3">GyrI-like small molecule binding domain-containing protein</fullName>
    </recommendedName>
</protein>
<dbReference type="RefSeq" id="WP_380930863.1">
    <property type="nucleotide sequence ID" value="NZ_JBHUGS010000004.1"/>
</dbReference>
<reference evidence="2" key="1">
    <citation type="journal article" date="2019" name="Int. J. Syst. Evol. Microbiol.">
        <title>The Global Catalogue of Microorganisms (GCM) 10K type strain sequencing project: providing services to taxonomists for standard genome sequencing and annotation.</title>
        <authorList>
            <consortium name="The Broad Institute Genomics Platform"/>
            <consortium name="The Broad Institute Genome Sequencing Center for Infectious Disease"/>
            <person name="Wu L."/>
            <person name="Ma J."/>
        </authorList>
    </citation>
    <scope>NUCLEOTIDE SEQUENCE [LARGE SCALE GENOMIC DNA]</scope>
    <source>
        <strain evidence="2">CGMCC 1.12702</strain>
    </source>
</reference>
<evidence type="ECO:0000313" key="1">
    <source>
        <dbReference type="EMBL" id="MFD1951894.1"/>
    </source>
</evidence>
<sequence length="131" mass="14296">MYDGQEVTIHQRIGTDRALIHGPGISSRVDIADLSPAATTGAFHQWRDARLVAEPLDGAATPAEHLYADFVVWLETTDFEANRYACRNAFDAALKAAGYASGKVPVRGFVPGRRPHPTTTWNAVLIEDMFG</sequence>
<proteinExistence type="predicted"/>
<name>A0ABW4U1F7_9SPHN</name>
<dbReference type="Proteomes" id="UP001597400">
    <property type="component" value="Unassembled WGS sequence"/>
</dbReference>
<comment type="caution">
    <text evidence="1">The sequence shown here is derived from an EMBL/GenBank/DDBJ whole genome shotgun (WGS) entry which is preliminary data.</text>
</comment>
<gene>
    <name evidence="1" type="ORF">ACFSGX_14060</name>
</gene>
<dbReference type="EMBL" id="JBHUGS010000004">
    <property type="protein sequence ID" value="MFD1951894.1"/>
    <property type="molecule type" value="Genomic_DNA"/>
</dbReference>
<keyword evidence="2" id="KW-1185">Reference proteome</keyword>
<accession>A0ABW4U1F7</accession>
<evidence type="ECO:0008006" key="3">
    <source>
        <dbReference type="Google" id="ProtNLM"/>
    </source>
</evidence>